<dbReference type="OrthoDB" id="842664at2759"/>
<evidence type="ECO:0000256" key="4">
    <source>
        <dbReference type="ARBA" id="ARBA00023269"/>
    </source>
</evidence>
<keyword evidence="4" id="KW-0544">Nucleosome core</keyword>
<sequence length="161" mass="18310">MVKAHKFNRKNSSTVSGIDKTPERKTHKKINTQTTTPSKSGKVSVKTIKQPGNISNKPMVVQGSITPKHKKRTNVFKEIKYFQKNIGFLVAKQTVKKLIRDIVNTKSNFHIRMNSNAFSMIQEALEAHIVNVFEYANLIARHAKRVTVFPSDIQLVIRIRG</sequence>
<keyword evidence="3" id="KW-0158">Chromosome</keyword>
<feature type="compositionally biased region" description="Polar residues" evidence="5">
    <location>
        <begin position="31"/>
        <end position="41"/>
    </location>
</feature>
<organism evidence="7 8">
    <name type="scientific">Ecytonucleospora hepatopenaei</name>
    <dbReference type="NCBI Taxonomy" id="646526"/>
    <lineage>
        <taxon>Eukaryota</taxon>
        <taxon>Fungi</taxon>
        <taxon>Fungi incertae sedis</taxon>
        <taxon>Microsporidia</taxon>
        <taxon>Enterocytozoonidae</taxon>
        <taxon>Ecytonucleospora</taxon>
    </lineage>
</organism>
<keyword evidence="4" id="KW-0238">DNA-binding</keyword>
<name>A0A1W0E4A9_9MICR</name>
<evidence type="ECO:0000313" key="7">
    <source>
        <dbReference type="EMBL" id="OQS54073.1"/>
    </source>
</evidence>
<evidence type="ECO:0000256" key="5">
    <source>
        <dbReference type="SAM" id="MobiDB-lite"/>
    </source>
</evidence>
<dbReference type="STRING" id="646526.A0A1W0E4A9"/>
<keyword evidence="8" id="KW-1185">Reference proteome</keyword>
<dbReference type="VEuPathDB" id="MicrosporidiaDB:EHP00_1793"/>
<comment type="similarity">
    <text evidence="2">Belongs to the histone H3 family.</text>
</comment>
<reference evidence="7 8" key="1">
    <citation type="journal article" date="2017" name="Environ. Microbiol.">
        <title>Decay of the glycolytic pathway and adaptation to intranuclear parasitism within Enterocytozoonidae microsporidia.</title>
        <authorList>
            <person name="Wiredu Boakye D."/>
            <person name="Jaroenlak P."/>
            <person name="Prachumwat A."/>
            <person name="Williams T.A."/>
            <person name="Bateman K.S."/>
            <person name="Itsathitphaisarn O."/>
            <person name="Sritunyalucksana K."/>
            <person name="Paszkiewicz K.H."/>
            <person name="Moore K.A."/>
            <person name="Stentiford G.D."/>
            <person name="Williams B.A."/>
        </authorList>
    </citation>
    <scope>NUCLEOTIDE SEQUENCE [LARGE SCALE GENOMIC DNA]</scope>
    <source>
        <strain evidence="7 8">TH1</strain>
    </source>
</reference>
<dbReference type="InterPro" id="IPR007125">
    <property type="entry name" value="H2A/H2B/H3"/>
</dbReference>
<accession>A0A1W0E4A9</accession>
<dbReference type="InterPro" id="IPR000164">
    <property type="entry name" value="Histone_H3/CENP-A"/>
</dbReference>
<dbReference type="GO" id="GO:0000786">
    <property type="term" value="C:nucleosome"/>
    <property type="evidence" value="ECO:0007669"/>
    <property type="project" value="UniProtKB-KW"/>
</dbReference>
<comment type="subcellular location">
    <subcellularLocation>
        <location evidence="1">Chromosome</location>
    </subcellularLocation>
</comment>
<dbReference type="Gene3D" id="1.10.20.10">
    <property type="entry name" value="Histone, subunit A"/>
    <property type="match status" value="1"/>
</dbReference>
<dbReference type="Proteomes" id="UP000192758">
    <property type="component" value="Unassembled WGS sequence"/>
</dbReference>
<evidence type="ECO:0000313" key="8">
    <source>
        <dbReference type="Proteomes" id="UP000192758"/>
    </source>
</evidence>
<dbReference type="Pfam" id="PF00125">
    <property type="entry name" value="Histone"/>
    <property type="match status" value="1"/>
</dbReference>
<evidence type="ECO:0000256" key="3">
    <source>
        <dbReference type="ARBA" id="ARBA00022454"/>
    </source>
</evidence>
<dbReference type="PANTHER" id="PTHR11426">
    <property type="entry name" value="HISTONE H3"/>
    <property type="match status" value="1"/>
</dbReference>
<dbReference type="GO" id="GO:0030527">
    <property type="term" value="F:structural constituent of chromatin"/>
    <property type="evidence" value="ECO:0007669"/>
    <property type="project" value="InterPro"/>
</dbReference>
<dbReference type="InterPro" id="IPR009072">
    <property type="entry name" value="Histone-fold"/>
</dbReference>
<dbReference type="AlphaFoldDB" id="A0A1W0E4A9"/>
<feature type="region of interest" description="Disordered" evidence="5">
    <location>
        <begin position="1"/>
        <end position="45"/>
    </location>
</feature>
<dbReference type="GO" id="GO:0046982">
    <property type="term" value="F:protein heterodimerization activity"/>
    <property type="evidence" value="ECO:0007669"/>
    <property type="project" value="InterPro"/>
</dbReference>
<dbReference type="EMBL" id="MNPJ01000022">
    <property type="protein sequence ID" value="OQS54073.1"/>
    <property type="molecule type" value="Genomic_DNA"/>
</dbReference>
<protein>
    <submittedName>
        <fullName evidence="7">Cenpa</fullName>
    </submittedName>
</protein>
<evidence type="ECO:0000259" key="6">
    <source>
        <dbReference type="Pfam" id="PF00125"/>
    </source>
</evidence>
<gene>
    <name evidence="7" type="primary">cenpa</name>
    <name evidence="7" type="ORF">EHP00_1793</name>
</gene>
<dbReference type="SUPFAM" id="SSF47113">
    <property type="entry name" value="Histone-fold"/>
    <property type="match status" value="1"/>
</dbReference>
<proteinExistence type="inferred from homology"/>
<comment type="caution">
    <text evidence="7">The sequence shown here is derived from an EMBL/GenBank/DDBJ whole genome shotgun (WGS) entry which is preliminary data.</text>
</comment>
<evidence type="ECO:0000256" key="1">
    <source>
        <dbReference type="ARBA" id="ARBA00004286"/>
    </source>
</evidence>
<dbReference type="SMART" id="SM00428">
    <property type="entry name" value="H3"/>
    <property type="match status" value="1"/>
</dbReference>
<dbReference type="GO" id="GO:0003677">
    <property type="term" value="F:DNA binding"/>
    <property type="evidence" value="ECO:0007669"/>
    <property type="project" value="InterPro"/>
</dbReference>
<evidence type="ECO:0000256" key="2">
    <source>
        <dbReference type="ARBA" id="ARBA00010343"/>
    </source>
</evidence>
<dbReference type="PRINTS" id="PR00622">
    <property type="entry name" value="HISTONEH3"/>
</dbReference>
<feature type="domain" description="Core Histone H2A/H2B/H3" evidence="6">
    <location>
        <begin position="72"/>
        <end position="159"/>
    </location>
</feature>